<reference evidence="1 2" key="1">
    <citation type="journal article" date="2019" name="Sci. Rep.">
        <title>Orb-weaving spider Araneus ventricosus genome elucidates the spidroin gene catalogue.</title>
        <authorList>
            <person name="Kono N."/>
            <person name="Nakamura H."/>
            <person name="Ohtoshi R."/>
            <person name="Moran D.A.P."/>
            <person name="Shinohara A."/>
            <person name="Yoshida Y."/>
            <person name="Fujiwara M."/>
            <person name="Mori M."/>
            <person name="Tomita M."/>
            <person name="Arakawa K."/>
        </authorList>
    </citation>
    <scope>NUCLEOTIDE SEQUENCE [LARGE SCALE GENOMIC DNA]</scope>
</reference>
<evidence type="ECO:0000313" key="1">
    <source>
        <dbReference type="EMBL" id="GBM78444.1"/>
    </source>
</evidence>
<dbReference type="AlphaFoldDB" id="A0A4Y2ILF9"/>
<sequence>MSLVKIITILCNNRQLLSLIVKCNFEEHYDSRLHVRQGKEWEAVEGMTNELISQICNATKLTQRMMELLWPTFYRIMLWKSKYGTSIESQFLQNFYWTDQGRLDSIRTAKHIVRNNNISIRRRFVLACSVCLDKQIYELWKEFSNDDKMYIYADNGEKIRPLLLFWAHVVERKDVDLGYFLDVAFSCAFENGLLEAIKYLFNIYATEAKNTIAVSYMLKLFDKLYHYSFLEEAEIDIGYFLFSNMSEENRVLMFYLPVLELTLLFHYSERKYFLNVLAERLQTASENDILALLYTIFFDYHFEVNKDDDCLKIFVNIWRTIPCSKKNYIAESEVGGHFLCVLIRDNFPFLLRKGAFKKMAELILSGLRPIGFHQDKWEFLHFLVKEVVKVPYFKYYKRFNLKTLKLRRKNRASWARILRLIHKIGSDNP</sequence>
<proteinExistence type="predicted"/>
<dbReference type="Proteomes" id="UP000499080">
    <property type="component" value="Unassembled WGS sequence"/>
</dbReference>
<dbReference type="EMBL" id="BGPR01002752">
    <property type="protein sequence ID" value="GBM78444.1"/>
    <property type="molecule type" value="Genomic_DNA"/>
</dbReference>
<evidence type="ECO:0000313" key="2">
    <source>
        <dbReference type="Proteomes" id="UP000499080"/>
    </source>
</evidence>
<organism evidence="1 2">
    <name type="scientific">Araneus ventricosus</name>
    <name type="common">Orbweaver spider</name>
    <name type="synonym">Epeira ventricosa</name>
    <dbReference type="NCBI Taxonomy" id="182803"/>
    <lineage>
        <taxon>Eukaryota</taxon>
        <taxon>Metazoa</taxon>
        <taxon>Ecdysozoa</taxon>
        <taxon>Arthropoda</taxon>
        <taxon>Chelicerata</taxon>
        <taxon>Arachnida</taxon>
        <taxon>Araneae</taxon>
        <taxon>Araneomorphae</taxon>
        <taxon>Entelegynae</taxon>
        <taxon>Araneoidea</taxon>
        <taxon>Araneidae</taxon>
        <taxon>Araneus</taxon>
    </lineage>
</organism>
<comment type="caution">
    <text evidence="1">The sequence shown here is derived from an EMBL/GenBank/DDBJ whole genome shotgun (WGS) entry which is preliminary data.</text>
</comment>
<name>A0A4Y2ILF9_ARAVE</name>
<protein>
    <submittedName>
        <fullName evidence="1">Uncharacterized protein</fullName>
    </submittedName>
</protein>
<keyword evidence="2" id="KW-1185">Reference proteome</keyword>
<gene>
    <name evidence="1" type="ORF">AVEN_96778_1</name>
</gene>
<accession>A0A4Y2ILF9</accession>